<feature type="region of interest" description="Disordered" evidence="5">
    <location>
        <begin position="507"/>
        <end position="544"/>
    </location>
</feature>
<evidence type="ECO:0000256" key="4">
    <source>
        <dbReference type="PROSITE-ProRule" id="PRU00134"/>
    </source>
</evidence>
<reference evidence="7" key="1">
    <citation type="submission" date="2021-03" db="EMBL/GenBank/DDBJ databases">
        <title>Chromosome level genome of the anhydrobiotic midge Polypedilum vanderplanki.</title>
        <authorList>
            <person name="Yoshida Y."/>
            <person name="Kikawada T."/>
            <person name="Gusev O."/>
        </authorList>
    </citation>
    <scope>NUCLEOTIDE SEQUENCE</scope>
    <source>
        <strain evidence="7">NIAS01</strain>
        <tissue evidence="7">Whole body or cell culture</tissue>
    </source>
</reference>
<feature type="compositionally biased region" description="Basic and acidic residues" evidence="5">
    <location>
        <begin position="110"/>
        <end position="129"/>
    </location>
</feature>
<dbReference type="PROSITE" id="PS50865">
    <property type="entry name" value="ZF_MYND_2"/>
    <property type="match status" value="1"/>
</dbReference>
<sequence length="836" mass="95667">MSESEIVEITDSSINIIETSSIQDNGNNKRRLSEIDDEFESEKKKLCTDSEIEKLESTSSILEEPSIEEQSIKDESKTDEDTIVCLDNSTKLHTEELNTTDENESILDEIQQKEEEESPSKENDTSKIDESDDKNEGLTYVEDESNDQISDESEDEDDLDDDALMLRVNNSLPPLKKEISSMRETTCEPIALDSDTEEENENEDHSDATIEEEEDEEEDIDEDRNSEEEEDVDDENETQMRFQSDKISPKSALRMRLLSYNPRFYYARILVKKSVKYAWKKHSKKSKENDIKKSDKNESQEHEIVDTVTNTSNEKSTNNLNDQLPNEKQNNESEIEAAKCDVQEIADVEMKEVTNHAEIVNNEIKINTPIEDPKDEKNDAESASTEVIKENIDDTKSSQNNISNDFETHFLLKEIANCSVDEIMNKYVLHRNASEQSSTSQQQSQPPTLDEFSEELFFCLQQNKIEIQKAQQIWNEKVHIKFKIREVMERIRRHKAVIDIENFGFKPTQESQQGNSSTNILTSSKSSTTNSENEPYERSSKLTSESVNRLIQDVKANVLKKEQQQRMDFTSAININDSYDENSSFGLNPNLQNFGRQGQTIDVQSIINDFRQKNPQEIPRRGRRVKHSFESNFINESHSQFNKSGKSNHTMKSNSSGFPEVSLVPVNSFYKNSSLPTSVSPFGQKSSLLQSILTKQTTKNPIGYQQQSSTLQRLLTAPERSFQSVQNISSRQGHVNATTTGHNTKVHNNGEITITPIAGTSRKQEYSMDDEENSTEPPLVIDESEDYELGDRTRELICQGCRKNKALFMCAGCSRQWYCSKECQELAWNDHENSCF</sequence>
<evidence type="ECO:0000259" key="6">
    <source>
        <dbReference type="PROSITE" id="PS50865"/>
    </source>
</evidence>
<feature type="compositionally biased region" description="Acidic residues" evidence="5">
    <location>
        <begin position="98"/>
        <end position="107"/>
    </location>
</feature>
<evidence type="ECO:0000256" key="3">
    <source>
        <dbReference type="ARBA" id="ARBA00022833"/>
    </source>
</evidence>
<dbReference type="SUPFAM" id="SSF144232">
    <property type="entry name" value="HIT/MYND zinc finger-like"/>
    <property type="match status" value="1"/>
</dbReference>
<dbReference type="Gene3D" id="6.10.140.2220">
    <property type="match status" value="1"/>
</dbReference>
<keyword evidence="1" id="KW-0479">Metal-binding</keyword>
<feature type="compositionally biased region" description="Low complexity" evidence="5">
    <location>
        <begin position="515"/>
        <end position="533"/>
    </location>
</feature>
<comment type="caution">
    <text evidence="7">The sequence shown here is derived from an EMBL/GenBank/DDBJ whole genome shotgun (WGS) entry which is preliminary data.</text>
</comment>
<organism evidence="7 8">
    <name type="scientific">Polypedilum vanderplanki</name>
    <name type="common">Sleeping chironomid midge</name>
    <dbReference type="NCBI Taxonomy" id="319348"/>
    <lineage>
        <taxon>Eukaryota</taxon>
        <taxon>Metazoa</taxon>
        <taxon>Ecdysozoa</taxon>
        <taxon>Arthropoda</taxon>
        <taxon>Hexapoda</taxon>
        <taxon>Insecta</taxon>
        <taxon>Pterygota</taxon>
        <taxon>Neoptera</taxon>
        <taxon>Endopterygota</taxon>
        <taxon>Diptera</taxon>
        <taxon>Nematocera</taxon>
        <taxon>Chironomoidea</taxon>
        <taxon>Chironomidae</taxon>
        <taxon>Chironominae</taxon>
        <taxon>Polypedilum</taxon>
        <taxon>Polypedilum</taxon>
    </lineage>
</organism>
<evidence type="ECO:0000256" key="1">
    <source>
        <dbReference type="ARBA" id="ARBA00022723"/>
    </source>
</evidence>
<feature type="compositionally biased region" description="Basic and acidic residues" evidence="5">
    <location>
        <begin position="286"/>
        <end position="305"/>
    </location>
</feature>
<feature type="region of interest" description="Disordered" evidence="5">
    <location>
        <begin position="727"/>
        <end position="782"/>
    </location>
</feature>
<feature type="domain" description="MYND-type" evidence="6">
    <location>
        <begin position="798"/>
        <end position="835"/>
    </location>
</feature>
<protein>
    <recommendedName>
        <fullName evidence="6">MYND-type domain-containing protein</fullName>
    </recommendedName>
</protein>
<accession>A0A9J6C2H1</accession>
<evidence type="ECO:0000256" key="5">
    <source>
        <dbReference type="SAM" id="MobiDB-lite"/>
    </source>
</evidence>
<evidence type="ECO:0000256" key="2">
    <source>
        <dbReference type="ARBA" id="ARBA00022771"/>
    </source>
</evidence>
<proteinExistence type="predicted"/>
<dbReference type="InterPro" id="IPR002893">
    <property type="entry name" value="Znf_MYND"/>
</dbReference>
<gene>
    <name evidence="7" type="ORF">PVAND_005578</name>
</gene>
<feature type="compositionally biased region" description="Basic and acidic residues" evidence="5">
    <location>
        <begin position="70"/>
        <end position="80"/>
    </location>
</feature>
<dbReference type="EMBL" id="JADBJN010000002">
    <property type="protein sequence ID" value="KAG5675694.1"/>
    <property type="molecule type" value="Genomic_DNA"/>
</dbReference>
<keyword evidence="3" id="KW-0862">Zinc</keyword>
<name>A0A9J6C2H1_POLVA</name>
<feature type="region of interest" description="Disordered" evidence="5">
    <location>
        <begin position="53"/>
        <end position="253"/>
    </location>
</feature>
<feature type="compositionally biased region" description="Acidic residues" evidence="5">
    <location>
        <begin position="209"/>
        <end position="237"/>
    </location>
</feature>
<dbReference type="AlphaFoldDB" id="A0A9J6C2H1"/>
<dbReference type="PROSITE" id="PS01360">
    <property type="entry name" value="ZF_MYND_1"/>
    <property type="match status" value="1"/>
</dbReference>
<feature type="compositionally biased region" description="Polar residues" evidence="5">
    <location>
        <begin position="307"/>
        <end position="328"/>
    </location>
</feature>
<dbReference type="Pfam" id="PF01753">
    <property type="entry name" value="zf-MYND"/>
    <property type="match status" value="1"/>
</dbReference>
<feature type="compositionally biased region" description="Polar residues" evidence="5">
    <location>
        <begin position="727"/>
        <end position="752"/>
    </location>
</feature>
<feature type="region of interest" description="Disordered" evidence="5">
    <location>
        <begin position="284"/>
        <end position="334"/>
    </location>
</feature>
<dbReference type="Proteomes" id="UP001107558">
    <property type="component" value="Chromosome 2"/>
</dbReference>
<dbReference type="GO" id="GO:0008270">
    <property type="term" value="F:zinc ion binding"/>
    <property type="evidence" value="ECO:0007669"/>
    <property type="project" value="UniProtKB-KW"/>
</dbReference>
<keyword evidence="8" id="KW-1185">Reference proteome</keyword>
<dbReference type="OrthoDB" id="432970at2759"/>
<keyword evidence="2 4" id="KW-0863">Zinc-finger</keyword>
<feature type="compositionally biased region" description="Acidic residues" evidence="5">
    <location>
        <begin position="141"/>
        <end position="163"/>
    </location>
</feature>
<evidence type="ECO:0000313" key="8">
    <source>
        <dbReference type="Proteomes" id="UP001107558"/>
    </source>
</evidence>
<evidence type="ECO:0000313" key="7">
    <source>
        <dbReference type="EMBL" id="KAG5675694.1"/>
    </source>
</evidence>